<feature type="transmembrane region" description="Helical" evidence="3">
    <location>
        <begin position="22"/>
        <end position="40"/>
    </location>
</feature>
<evidence type="ECO:0000313" key="4">
    <source>
        <dbReference type="EMBL" id="QEE27109.1"/>
    </source>
</evidence>
<dbReference type="Pfam" id="PF02632">
    <property type="entry name" value="BioY"/>
    <property type="match status" value="1"/>
</dbReference>
<dbReference type="PIRSF" id="PIRSF016661">
    <property type="entry name" value="BioY"/>
    <property type="match status" value="1"/>
</dbReference>
<dbReference type="PANTHER" id="PTHR34295:SF1">
    <property type="entry name" value="BIOTIN TRANSPORTER BIOY"/>
    <property type="match status" value="1"/>
</dbReference>
<dbReference type="Gene3D" id="1.10.1760.20">
    <property type="match status" value="1"/>
</dbReference>
<name>A0A5B9E5N7_9BACT</name>
<evidence type="ECO:0000256" key="2">
    <source>
        <dbReference type="PIRNR" id="PIRNR016661"/>
    </source>
</evidence>
<dbReference type="KEGG" id="talb:FTW19_03225"/>
<comment type="subcellular location">
    <subcellularLocation>
        <location evidence="2">Cell membrane</location>
        <topology evidence="2">Multi-pass membrane protein</topology>
    </subcellularLocation>
</comment>
<feature type="transmembrane region" description="Helical" evidence="3">
    <location>
        <begin position="128"/>
        <end position="150"/>
    </location>
</feature>
<feature type="transmembrane region" description="Helical" evidence="3">
    <location>
        <begin position="94"/>
        <end position="116"/>
    </location>
</feature>
<dbReference type="Proteomes" id="UP000321820">
    <property type="component" value="Chromosome"/>
</dbReference>
<keyword evidence="3" id="KW-1133">Transmembrane helix</keyword>
<organism evidence="4 5">
    <name type="scientific">Terriglobus albidus</name>
    <dbReference type="NCBI Taxonomy" id="1592106"/>
    <lineage>
        <taxon>Bacteria</taxon>
        <taxon>Pseudomonadati</taxon>
        <taxon>Acidobacteriota</taxon>
        <taxon>Terriglobia</taxon>
        <taxon>Terriglobales</taxon>
        <taxon>Acidobacteriaceae</taxon>
        <taxon>Terriglobus</taxon>
    </lineage>
</organism>
<protein>
    <recommendedName>
        <fullName evidence="2">Biotin transporter</fullName>
    </recommendedName>
</protein>
<dbReference type="RefSeq" id="WP_147646303.1">
    <property type="nucleotide sequence ID" value="NZ_CP042806.1"/>
</dbReference>
<reference evidence="4 5" key="1">
    <citation type="submission" date="2019-08" db="EMBL/GenBank/DDBJ databases">
        <title>Complete genome sequence of Terriglobus albidus strain ORNL.</title>
        <authorList>
            <person name="Podar M."/>
        </authorList>
    </citation>
    <scope>NUCLEOTIDE SEQUENCE [LARGE SCALE GENOMIC DNA]</scope>
    <source>
        <strain evidence="4 5">ORNL</strain>
    </source>
</reference>
<evidence type="ECO:0000313" key="5">
    <source>
        <dbReference type="Proteomes" id="UP000321820"/>
    </source>
</evidence>
<dbReference type="GO" id="GO:0015225">
    <property type="term" value="F:biotin transmembrane transporter activity"/>
    <property type="evidence" value="ECO:0007669"/>
    <property type="project" value="UniProtKB-UniRule"/>
</dbReference>
<keyword evidence="2" id="KW-0813">Transport</keyword>
<proteinExistence type="inferred from homology"/>
<accession>A0A5B9E5N7</accession>
<keyword evidence="5" id="KW-1185">Reference proteome</keyword>
<dbReference type="AlphaFoldDB" id="A0A5B9E5N7"/>
<evidence type="ECO:0000256" key="1">
    <source>
        <dbReference type="ARBA" id="ARBA00010692"/>
    </source>
</evidence>
<dbReference type="InterPro" id="IPR003784">
    <property type="entry name" value="BioY"/>
</dbReference>
<gene>
    <name evidence="4" type="ORF">FTW19_03225</name>
</gene>
<dbReference type="PANTHER" id="PTHR34295">
    <property type="entry name" value="BIOTIN TRANSPORTER BIOY"/>
    <property type="match status" value="1"/>
</dbReference>
<dbReference type="GO" id="GO:0005886">
    <property type="term" value="C:plasma membrane"/>
    <property type="evidence" value="ECO:0007669"/>
    <property type="project" value="UniProtKB-SubCell"/>
</dbReference>
<feature type="transmembrane region" description="Helical" evidence="3">
    <location>
        <begin position="52"/>
        <end position="74"/>
    </location>
</feature>
<keyword evidence="2" id="KW-1003">Cell membrane</keyword>
<comment type="similarity">
    <text evidence="1 2">Belongs to the BioY family.</text>
</comment>
<feature type="transmembrane region" description="Helical" evidence="3">
    <location>
        <begin position="156"/>
        <end position="181"/>
    </location>
</feature>
<sequence length="189" mass="19409">MELRARLSPFVDAGTNTLTRSVVKVALGTLFLAASSWLAVPMFPVPITMQTYAVLVVGALFGARLGTITVLAWLAEAVIGLPVLAHGSAGVALFMGPTAGYLASFPVTAAFIGWLTDRKWINGVAANLGAMLAGNVINLGMGAAWLATLIGWNKAIAAGVMPFVIGALVKAGLATATVMAARRTFKPAA</sequence>
<evidence type="ECO:0000256" key="3">
    <source>
        <dbReference type="SAM" id="Phobius"/>
    </source>
</evidence>
<dbReference type="OrthoDB" id="9803495at2"/>
<keyword evidence="3" id="KW-0812">Transmembrane</keyword>
<dbReference type="EMBL" id="CP042806">
    <property type="protein sequence ID" value="QEE27109.1"/>
    <property type="molecule type" value="Genomic_DNA"/>
</dbReference>
<keyword evidence="2 3" id="KW-0472">Membrane</keyword>